<keyword evidence="2" id="KW-0560">Oxidoreductase</keyword>
<dbReference type="PROSITE" id="PS51471">
    <property type="entry name" value="FE2OG_OXY"/>
    <property type="match status" value="1"/>
</dbReference>
<gene>
    <name evidence="2" type="ORF">MIND_00115400</name>
</gene>
<dbReference type="SUPFAM" id="SSF51197">
    <property type="entry name" value="Clavaminate synthase-like"/>
    <property type="match status" value="1"/>
</dbReference>
<dbReference type="PANTHER" id="PTHR31212:SF4">
    <property type="entry name" value="ALPHA-KETOGLUTARATE-DEPENDENT DIOXYGENASE ALKB HOMOLOG 3"/>
    <property type="match status" value="1"/>
</dbReference>
<dbReference type="EMBL" id="JACAZF010000001">
    <property type="protein sequence ID" value="KAF7315984.1"/>
    <property type="molecule type" value="Genomic_DNA"/>
</dbReference>
<keyword evidence="3" id="KW-1185">Reference proteome</keyword>
<dbReference type="Pfam" id="PF13532">
    <property type="entry name" value="2OG-FeII_Oxy_2"/>
    <property type="match status" value="1"/>
</dbReference>
<protein>
    <submittedName>
        <fullName evidence="2">Fe2OG dioxygenase domain-containing protein</fullName>
    </submittedName>
</protein>
<keyword evidence="2" id="KW-0223">Dioxygenase</keyword>
<dbReference type="OrthoDB" id="545910at2759"/>
<dbReference type="GeneID" id="59340613"/>
<dbReference type="InterPro" id="IPR037151">
    <property type="entry name" value="AlkB-like_sf"/>
</dbReference>
<dbReference type="InterPro" id="IPR005123">
    <property type="entry name" value="Oxoglu/Fe-dep_dioxygenase_dom"/>
</dbReference>
<dbReference type="InterPro" id="IPR032854">
    <property type="entry name" value="ALKBH3"/>
</dbReference>
<accession>A0A8H6WKQ6</accession>
<sequence>MEPLDLVEFKVEDTPGADVYYVPNFINAGLADAWYEQLEELQFYHPTLKVYGKSVRQNRSIAAYSSSDSLEFKYSGHQVDMKRATDIPPILSTIWQHVSARLGLQFNCILINRYANGDENIGKHRDGKENGVIASLSLGAVRKFHLIPNRTDTGATTKKWPLANGSLLVMRGATQDNWKHEIPKEPEVKHGRISLTFRQLPEAVAKGQRPTCLSPFRSYLYLLH</sequence>
<organism evidence="2 3">
    <name type="scientific">Mycena indigotica</name>
    <dbReference type="NCBI Taxonomy" id="2126181"/>
    <lineage>
        <taxon>Eukaryota</taxon>
        <taxon>Fungi</taxon>
        <taxon>Dikarya</taxon>
        <taxon>Basidiomycota</taxon>
        <taxon>Agaricomycotina</taxon>
        <taxon>Agaricomycetes</taxon>
        <taxon>Agaricomycetidae</taxon>
        <taxon>Agaricales</taxon>
        <taxon>Marasmiineae</taxon>
        <taxon>Mycenaceae</taxon>
        <taxon>Mycena</taxon>
    </lineage>
</organism>
<dbReference type="Proteomes" id="UP000636479">
    <property type="component" value="Unassembled WGS sequence"/>
</dbReference>
<name>A0A8H6WKQ6_9AGAR</name>
<reference evidence="2" key="1">
    <citation type="submission" date="2020-05" db="EMBL/GenBank/DDBJ databases">
        <title>Mycena genomes resolve the evolution of fungal bioluminescence.</title>
        <authorList>
            <person name="Tsai I.J."/>
        </authorList>
    </citation>
    <scope>NUCLEOTIDE SEQUENCE</scope>
    <source>
        <strain evidence="2">171206Taipei</strain>
    </source>
</reference>
<dbReference type="GO" id="GO:0051213">
    <property type="term" value="F:dioxygenase activity"/>
    <property type="evidence" value="ECO:0007669"/>
    <property type="project" value="UniProtKB-KW"/>
</dbReference>
<dbReference type="PANTHER" id="PTHR31212">
    <property type="entry name" value="ALPHA-KETOGLUTARATE-DEPENDENT DIOXYGENASE ALKB HOMOLOG 3"/>
    <property type="match status" value="1"/>
</dbReference>
<evidence type="ECO:0000259" key="1">
    <source>
        <dbReference type="PROSITE" id="PS51471"/>
    </source>
</evidence>
<dbReference type="InterPro" id="IPR027450">
    <property type="entry name" value="AlkB-like"/>
</dbReference>
<dbReference type="RefSeq" id="XP_037226007.1">
    <property type="nucleotide sequence ID" value="XM_037358097.1"/>
</dbReference>
<feature type="domain" description="Fe2OG dioxygenase" evidence="1">
    <location>
        <begin position="105"/>
        <end position="201"/>
    </location>
</feature>
<dbReference type="AlphaFoldDB" id="A0A8H6WKQ6"/>
<dbReference type="Gene3D" id="2.60.120.590">
    <property type="entry name" value="Alpha-ketoglutarate-dependent dioxygenase AlkB-like"/>
    <property type="match status" value="1"/>
</dbReference>
<proteinExistence type="predicted"/>
<evidence type="ECO:0000313" key="2">
    <source>
        <dbReference type="EMBL" id="KAF7315984.1"/>
    </source>
</evidence>
<evidence type="ECO:0000313" key="3">
    <source>
        <dbReference type="Proteomes" id="UP000636479"/>
    </source>
</evidence>
<dbReference type="GO" id="GO:0006307">
    <property type="term" value="P:DNA alkylation repair"/>
    <property type="evidence" value="ECO:0007669"/>
    <property type="project" value="InterPro"/>
</dbReference>
<comment type="caution">
    <text evidence="2">The sequence shown here is derived from an EMBL/GenBank/DDBJ whole genome shotgun (WGS) entry which is preliminary data.</text>
</comment>